<comment type="caution">
    <text evidence="1">The sequence shown here is derived from an EMBL/GenBank/DDBJ whole genome shotgun (WGS) entry which is preliminary data.</text>
</comment>
<dbReference type="EMBL" id="CM023481">
    <property type="protein sequence ID" value="KAH6945074.1"/>
    <property type="molecule type" value="Genomic_DNA"/>
</dbReference>
<name>A0ACB7TG18_HYAAI</name>
<accession>A0ACB7TG18</accession>
<sequence length="357" mass="40178">MGPKKRYNQYLWDVSTGVPVRTKHRWKTQAAVDDTQISSEQGEQSRQNDTVVVDSGSTAAACSEKPHAAGVHGDARGLDAEVYSESSQPSESDRENRSDSEESTSGERERSASLDTDIELLCCEMKLAWRSKMKFQSLFMASIVMSWAPGILKPLTLISPCGGVMTLLEASGVRSALMVAENDAKEVVSGGDLDSGGTLERAYPSRSGWVRYPSHRYPYRWDGYRREIVQAYKFYRRIKDAPRKPRRGATSHEERLAIVAAVADNPRCSAQEIKVNFGLKASKSTVKRRLYQAGLKSRTAEQKVLLRTANKDKRLQFAQRHAGWIEQDWKKAIFTDESSFTTSWDQKTRIRRPDCTL</sequence>
<reference evidence="1" key="1">
    <citation type="submission" date="2020-05" db="EMBL/GenBank/DDBJ databases">
        <title>Large-scale comparative analyses of tick genomes elucidate their genetic diversity and vector capacities.</title>
        <authorList>
            <person name="Jia N."/>
            <person name="Wang J."/>
            <person name="Shi W."/>
            <person name="Du L."/>
            <person name="Sun Y."/>
            <person name="Zhan W."/>
            <person name="Jiang J."/>
            <person name="Wang Q."/>
            <person name="Zhang B."/>
            <person name="Ji P."/>
            <person name="Sakyi L.B."/>
            <person name="Cui X."/>
            <person name="Yuan T."/>
            <person name="Jiang B."/>
            <person name="Yang W."/>
            <person name="Lam T.T.-Y."/>
            <person name="Chang Q."/>
            <person name="Ding S."/>
            <person name="Wang X."/>
            <person name="Zhu J."/>
            <person name="Ruan X."/>
            <person name="Zhao L."/>
            <person name="Wei J."/>
            <person name="Que T."/>
            <person name="Du C."/>
            <person name="Cheng J."/>
            <person name="Dai P."/>
            <person name="Han X."/>
            <person name="Huang E."/>
            <person name="Gao Y."/>
            <person name="Liu J."/>
            <person name="Shao H."/>
            <person name="Ye R."/>
            <person name="Li L."/>
            <person name="Wei W."/>
            <person name="Wang X."/>
            <person name="Wang C."/>
            <person name="Yang T."/>
            <person name="Huo Q."/>
            <person name="Li W."/>
            <person name="Guo W."/>
            <person name="Chen H."/>
            <person name="Zhou L."/>
            <person name="Ni X."/>
            <person name="Tian J."/>
            <person name="Zhou Y."/>
            <person name="Sheng Y."/>
            <person name="Liu T."/>
            <person name="Pan Y."/>
            <person name="Xia L."/>
            <person name="Li J."/>
            <person name="Zhao F."/>
            <person name="Cao W."/>
        </authorList>
    </citation>
    <scope>NUCLEOTIDE SEQUENCE</scope>
    <source>
        <strain evidence="1">Hyas-2018</strain>
    </source>
</reference>
<proteinExistence type="predicted"/>
<dbReference type="Proteomes" id="UP000821845">
    <property type="component" value="Chromosome 1"/>
</dbReference>
<protein>
    <submittedName>
        <fullName evidence="1">Uncharacterized protein</fullName>
    </submittedName>
</protein>
<keyword evidence="2" id="KW-1185">Reference proteome</keyword>
<evidence type="ECO:0000313" key="1">
    <source>
        <dbReference type="EMBL" id="KAH6945074.1"/>
    </source>
</evidence>
<gene>
    <name evidence="1" type="ORF">HPB50_007118</name>
</gene>
<evidence type="ECO:0000313" key="2">
    <source>
        <dbReference type="Proteomes" id="UP000821845"/>
    </source>
</evidence>
<organism evidence="1 2">
    <name type="scientific">Hyalomma asiaticum</name>
    <name type="common">Tick</name>
    <dbReference type="NCBI Taxonomy" id="266040"/>
    <lineage>
        <taxon>Eukaryota</taxon>
        <taxon>Metazoa</taxon>
        <taxon>Ecdysozoa</taxon>
        <taxon>Arthropoda</taxon>
        <taxon>Chelicerata</taxon>
        <taxon>Arachnida</taxon>
        <taxon>Acari</taxon>
        <taxon>Parasitiformes</taxon>
        <taxon>Ixodida</taxon>
        <taxon>Ixodoidea</taxon>
        <taxon>Ixodidae</taxon>
        <taxon>Hyalomminae</taxon>
        <taxon>Hyalomma</taxon>
    </lineage>
</organism>